<sequence>MRIHKLVFENINSLRGVHTIDFQEEPAFRSSNLFAITGPTGAGKTTILDVVTLALYHRTPRLGEVTTGQLEKLGAILTRDTDQALAEVTFSTPAGIFRAKWSLKREIISRGANKGQARLEEYAEIADVEKDEIIASKKKKEVQEEIRKRIGLDYEQFVKAILLSQGDFAAFLKAKREERAELLERITGTEIYRRLGMEAYARWNDGYRLEIDQKKQQIDLQKLLKEEEVEDFRKLIAEYEEKSRQAEAGRKELEQHLQRKNRQAEVHRQLQAIQAADWPRWETENRQFEEQVLPAFRRHEQVQQFSIQLSDYQINESSLAQAVALQQRLSADRLRAVENRDQLLKAITALTGKAVTGDTAAETIAAFRDTVSAQAALRQEAGRKWESAREEAAYWLSKIPVPELHTTWKQEAYAEVLESSRGQWKEAQRRLQELKEALNVGDDLRERQVQAQERRDGLRELETQVSQYEQLRKRLTEYDRQAVEQQEKKKHSLATETAAHQRWEKVRKTWLDAQQEQLAFIRETSIPRLQSELKEGEPCPVCGSAHHPVVHGKEEAFRIENYLTELETLKVKAEQLEQQTSLAEKEWRHAESVRQSAETTLAALDREKAAAQAELHPIAERINTSKTRLNIEKIGKSEDIRGWIQGETDILRQLDEMSGLQERSESLAQFGRFLKAGLEHFREQQEAAARLRELYPKEPRLLNPECDELLRKLVQKEYSPALYDAECKEADDTAGRLEKAFQTLKNVLLADLRPLGFESVAEARKAILPHEETRRIAEQKEALSRRKTQMETSIGTLSKEAEELLAADTSELTPEVLLKRIDDYKIDEREFQQKIGGWKQMLLDNETSRAEHARRLEEITILEQKYLKWRLLSEALGDREGRRFNQFAQKLTLANLVRSANGRLKDLSDRYLLLPPDKDEETLRVLDRHFDESRAVSTLSGGETFLVSLALALGLSDMVSKNVRIESLFIDEGFGTLDPETLETALGTLEKLQAESNRLIGVISHVEALKERITTQIRLTKQANGFSKLEIVG</sequence>
<feature type="domain" description="Rad50/SbcC-type AAA" evidence="2">
    <location>
        <begin position="5"/>
        <end position="260"/>
    </location>
</feature>
<dbReference type="STRING" id="563176.SAMN04488090_1507"/>
<dbReference type="GO" id="GO:0004527">
    <property type="term" value="F:exonuclease activity"/>
    <property type="evidence" value="ECO:0007669"/>
    <property type="project" value="UniProtKB-KW"/>
</dbReference>
<keyword evidence="1" id="KW-0175">Coiled coil</keyword>
<dbReference type="PANTHER" id="PTHR32114">
    <property type="entry name" value="ABC TRANSPORTER ABCH.3"/>
    <property type="match status" value="1"/>
</dbReference>
<dbReference type="AlphaFoldDB" id="A0A1G9MAD0"/>
<feature type="coiled-coil region" evidence="1">
    <location>
        <begin position="417"/>
        <end position="488"/>
    </location>
</feature>
<dbReference type="RefSeq" id="WP_093199907.1">
    <property type="nucleotide sequence ID" value="NZ_FNGS01000003.1"/>
</dbReference>
<dbReference type="GO" id="GO:0016887">
    <property type="term" value="F:ATP hydrolysis activity"/>
    <property type="evidence" value="ECO:0007669"/>
    <property type="project" value="InterPro"/>
</dbReference>
<feature type="coiled-coil region" evidence="1">
    <location>
        <begin position="222"/>
        <end position="270"/>
    </location>
</feature>
<protein>
    <submittedName>
        <fullName evidence="3">Exonuclease SbcC</fullName>
    </submittedName>
</protein>
<dbReference type="PANTHER" id="PTHR32114:SF2">
    <property type="entry name" value="ABC TRANSPORTER ABCH.3"/>
    <property type="match status" value="1"/>
</dbReference>
<evidence type="ECO:0000259" key="2">
    <source>
        <dbReference type="Pfam" id="PF13476"/>
    </source>
</evidence>
<dbReference type="Proteomes" id="UP000198901">
    <property type="component" value="Unassembled WGS sequence"/>
</dbReference>
<keyword evidence="4" id="KW-1185">Reference proteome</keyword>
<evidence type="ECO:0000313" key="3">
    <source>
        <dbReference type="EMBL" id="SDL70931.1"/>
    </source>
</evidence>
<dbReference type="EMBL" id="FNGS01000003">
    <property type="protein sequence ID" value="SDL70931.1"/>
    <property type="molecule type" value="Genomic_DNA"/>
</dbReference>
<dbReference type="OrthoDB" id="9795626at2"/>
<dbReference type="Pfam" id="PF13476">
    <property type="entry name" value="AAA_23"/>
    <property type="match status" value="1"/>
</dbReference>
<dbReference type="GO" id="GO:0006302">
    <property type="term" value="P:double-strand break repair"/>
    <property type="evidence" value="ECO:0007669"/>
    <property type="project" value="InterPro"/>
</dbReference>
<organism evidence="3 4">
    <name type="scientific">Siphonobacter aquaeclarae</name>
    <dbReference type="NCBI Taxonomy" id="563176"/>
    <lineage>
        <taxon>Bacteria</taxon>
        <taxon>Pseudomonadati</taxon>
        <taxon>Bacteroidota</taxon>
        <taxon>Cytophagia</taxon>
        <taxon>Cytophagales</taxon>
        <taxon>Cytophagaceae</taxon>
        <taxon>Siphonobacter</taxon>
    </lineage>
</organism>
<accession>A0A1G9MAD0</accession>
<evidence type="ECO:0000256" key="1">
    <source>
        <dbReference type="SAM" id="Coils"/>
    </source>
</evidence>
<feature type="coiled-coil region" evidence="1">
    <location>
        <begin position="559"/>
        <end position="614"/>
    </location>
</feature>
<keyword evidence="3" id="KW-0540">Nuclease</keyword>
<dbReference type="SUPFAM" id="SSF52540">
    <property type="entry name" value="P-loop containing nucleoside triphosphate hydrolases"/>
    <property type="match status" value="1"/>
</dbReference>
<dbReference type="Pfam" id="PF13558">
    <property type="entry name" value="SbcC_Walker_B"/>
    <property type="match status" value="1"/>
</dbReference>
<dbReference type="Gene3D" id="3.40.50.300">
    <property type="entry name" value="P-loop containing nucleotide triphosphate hydrolases"/>
    <property type="match status" value="2"/>
</dbReference>
<name>A0A1G9MAD0_9BACT</name>
<proteinExistence type="predicted"/>
<gene>
    <name evidence="3" type="ORF">SAMN04488090_1507</name>
</gene>
<evidence type="ECO:0000313" key="4">
    <source>
        <dbReference type="Proteomes" id="UP000198901"/>
    </source>
</evidence>
<keyword evidence="3" id="KW-0378">Hydrolase</keyword>
<dbReference type="InterPro" id="IPR038729">
    <property type="entry name" value="Rad50/SbcC_AAA"/>
</dbReference>
<dbReference type="InterPro" id="IPR027417">
    <property type="entry name" value="P-loop_NTPase"/>
</dbReference>
<reference evidence="3 4" key="1">
    <citation type="submission" date="2016-10" db="EMBL/GenBank/DDBJ databases">
        <authorList>
            <person name="de Groot N.N."/>
        </authorList>
    </citation>
    <scope>NUCLEOTIDE SEQUENCE [LARGE SCALE GENOMIC DNA]</scope>
    <source>
        <strain evidence="3 4">DSM 21668</strain>
    </source>
</reference>
<keyword evidence="3" id="KW-0269">Exonuclease</keyword>